<evidence type="ECO:0008006" key="4">
    <source>
        <dbReference type="Google" id="ProtNLM"/>
    </source>
</evidence>
<organism evidence="2 3">
    <name type="scientific">Streptomyces cirratus</name>
    <dbReference type="NCBI Taxonomy" id="68187"/>
    <lineage>
        <taxon>Bacteria</taxon>
        <taxon>Bacillati</taxon>
        <taxon>Actinomycetota</taxon>
        <taxon>Actinomycetes</taxon>
        <taxon>Kitasatosporales</taxon>
        <taxon>Streptomycetaceae</taxon>
        <taxon>Streptomyces</taxon>
    </lineage>
</organism>
<comment type="caution">
    <text evidence="2">The sequence shown here is derived from an EMBL/GenBank/DDBJ whole genome shotgun (WGS) entry which is preliminary data.</text>
</comment>
<evidence type="ECO:0000313" key="3">
    <source>
        <dbReference type="Proteomes" id="UP000642673"/>
    </source>
</evidence>
<sequence length="447" mass="45929">MLKYHEVMSTNLGLLSTAAGKWEAMAGELGKVETRYGDSVQKITMGNTWNGVSSGTAQSGFAGTRYEYSAAQIQAKAIGSLLRDAHEKFTDLKKKVESARADAIAAGMTVSEEGRVAFDWGKLTPSERSAYHHDPDGEASVRTAVTKWQQHIDDRVKAVSELDQNVKLALEACVVDSNKDALGKGADMSLAGFNAGAEGDLTKAVKAAQEAKKAEKPDAEKPDDGLKITGPDAGLKLTGVKNGKEGSVKLYADLFHLSQAGEATKGGVHFSEVYDVYGGARGTANYGFTNKGFSAKAEASAGIRELVGGKAEYGPLSGYGRTEVFAGAEASAGVGLGKEGFNGKFQAFAGGKASVAGGGEVAGIGAGGTAEGWYGAAGAELKWDFGKGDDGKYHFGGKVGAALGVGGAVGGEFTVDPGKVTDAFSDAAHAIGDTAGSVKHTVGGWFD</sequence>
<name>A0ABQ3EIU4_9ACTN</name>
<gene>
    <name evidence="2" type="ORF">GCM10010347_02130</name>
</gene>
<protein>
    <recommendedName>
        <fullName evidence="4">WXG100 family type VII secretion target</fullName>
    </recommendedName>
</protein>
<evidence type="ECO:0000313" key="2">
    <source>
        <dbReference type="EMBL" id="GHB36449.1"/>
    </source>
</evidence>
<dbReference type="EMBL" id="BMVP01000001">
    <property type="protein sequence ID" value="GHB36449.1"/>
    <property type="molecule type" value="Genomic_DNA"/>
</dbReference>
<accession>A0ABQ3EIU4</accession>
<feature type="compositionally biased region" description="Basic and acidic residues" evidence="1">
    <location>
        <begin position="210"/>
        <end position="226"/>
    </location>
</feature>
<reference evidence="3" key="1">
    <citation type="journal article" date="2019" name="Int. J. Syst. Evol. Microbiol.">
        <title>The Global Catalogue of Microorganisms (GCM) 10K type strain sequencing project: providing services to taxonomists for standard genome sequencing and annotation.</title>
        <authorList>
            <consortium name="The Broad Institute Genomics Platform"/>
            <consortium name="The Broad Institute Genome Sequencing Center for Infectious Disease"/>
            <person name="Wu L."/>
            <person name="Ma J."/>
        </authorList>
    </citation>
    <scope>NUCLEOTIDE SEQUENCE [LARGE SCALE GENOMIC DNA]</scope>
    <source>
        <strain evidence="3">JCM 4738</strain>
    </source>
</reference>
<evidence type="ECO:0000256" key="1">
    <source>
        <dbReference type="SAM" id="MobiDB-lite"/>
    </source>
</evidence>
<feature type="region of interest" description="Disordered" evidence="1">
    <location>
        <begin position="210"/>
        <end position="230"/>
    </location>
</feature>
<proteinExistence type="predicted"/>
<dbReference type="Proteomes" id="UP000642673">
    <property type="component" value="Unassembled WGS sequence"/>
</dbReference>
<keyword evidence="3" id="KW-1185">Reference proteome</keyword>